<comment type="caution">
    <text evidence="1">The sequence shown here is derived from an EMBL/GenBank/DDBJ whole genome shotgun (WGS) entry which is preliminary data.</text>
</comment>
<sequence>MSLKEKLKLADFESSYEKLSKSNLSKIFGGSSCTTGSSSGCDATAVCTCPKKPPVIKQIVSDN</sequence>
<protein>
    <submittedName>
        <fullName evidence="1">Uncharacterized protein</fullName>
    </submittedName>
</protein>
<name>A0A366AVY3_9FLAO</name>
<evidence type="ECO:0000313" key="1">
    <source>
        <dbReference type="EMBL" id="RBN49045.1"/>
    </source>
</evidence>
<evidence type="ECO:0000313" key="2">
    <source>
        <dbReference type="Proteomes" id="UP000253676"/>
    </source>
</evidence>
<dbReference type="EMBL" id="QNUX01000018">
    <property type="protein sequence ID" value="RBN49045.1"/>
    <property type="molecule type" value="Genomic_DNA"/>
</dbReference>
<keyword evidence="2" id="KW-1185">Reference proteome</keyword>
<reference evidence="1 2" key="1">
    <citation type="submission" date="2018-07" db="EMBL/GenBank/DDBJ databases">
        <title>Complete genome sequence of Flavobacterium psychrolimnae LMG 22018.</title>
        <authorList>
            <person name="Kim D.-U."/>
        </authorList>
    </citation>
    <scope>NUCLEOTIDE SEQUENCE [LARGE SCALE GENOMIC DNA]</scope>
    <source>
        <strain evidence="1 2">LMG 22018</strain>
    </source>
</reference>
<accession>A0A366AVY3</accession>
<dbReference type="Proteomes" id="UP000253676">
    <property type="component" value="Unassembled WGS sequence"/>
</dbReference>
<dbReference type="AlphaFoldDB" id="A0A366AVY3"/>
<organism evidence="1 2">
    <name type="scientific">Flavobacterium psychrolimnae</name>
    <dbReference type="NCBI Taxonomy" id="249351"/>
    <lineage>
        <taxon>Bacteria</taxon>
        <taxon>Pseudomonadati</taxon>
        <taxon>Bacteroidota</taxon>
        <taxon>Flavobacteriia</taxon>
        <taxon>Flavobacteriales</taxon>
        <taxon>Flavobacteriaceae</taxon>
        <taxon>Flavobacterium</taxon>
    </lineage>
</organism>
<gene>
    <name evidence="1" type="ORF">DR980_15505</name>
</gene>
<proteinExistence type="predicted"/>
<dbReference type="RefSeq" id="WP_113637791.1">
    <property type="nucleotide sequence ID" value="NZ_QNUX01000018.1"/>
</dbReference>